<comment type="function">
    <text evidence="1 9">Catalyzes the transfer of the enolpyruvyl moiety of phosphoenolpyruvate (PEP) to the 5-hydroxyl of shikimate-3-phosphate (S3P) to produce enolpyruvyl shikimate-3-phosphate and inorganic phosphate.</text>
</comment>
<feature type="binding site" evidence="9">
    <location>
        <position position="372"/>
    </location>
    <ligand>
        <name>3-phosphoshikimate</name>
        <dbReference type="ChEBI" id="CHEBI:145989"/>
    </ligand>
</feature>
<dbReference type="EC" id="2.5.1.19" evidence="9"/>
<feature type="binding site" evidence="9">
    <location>
        <position position="123"/>
    </location>
    <ligand>
        <name>phosphoenolpyruvate</name>
        <dbReference type="ChEBI" id="CHEBI:58702"/>
    </ligand>
</feature>
<evidence type="ECO:0000256" key="7">
    <source>
        <dbReference type="ARBA" id="ARBA00023141"/>
    </source>
</evidence>
<feature type="binding site" evidence="9">
    <location>
        <position position="345"/>
    </location>
    <ligand>
        <name>3-phosphoshikimate</name>
        <dbReference type="ChEBI" id="CHEBI:145989"/>
    </ligand>
</feature>
<evidence type="ECO:0000259" key="10">
    <source>
        <dbReference type="Pfam" id="PF00275"/>
    </source>
</evidence>
<keyword evidence="5 9" id="KW-0028">Amino-acid biosynthesis</keyword>
<gene>
    <name evidence="9 11" type="primary">aroA</name>
    <name evidence="11" type="ORF">NT6N_04710</name>
</gene>
<dbReference type="FunFam" id="3.65.10.10:FF:000006">
    <property type="entry name" value="3-phosphoshikimate 1-carboxyvinyltransferase"/>
    <property type="match status" value="1"/>
</dbReference>
<comment type="caution">
    <text evidence="9">Lacks conserved residue(s) required for the propagation of feature annotation.</text>
</comment>
<evidence type="ECO:0000256" key="9">
    <source>
        <dbReference type="HAMAP-Rule" id="MF_00210"/>
    </source>
</evidence>
<dbReference type="GO" id="GO:0009423">
    <property type="term" value="P:chorismate biosynthetic process"/>
    <property type="evidence" value="ECO:0007669"/>
    <property type="project" value="UniProtKB-UniRule"/>
</dbReference>
<organism evidence="11">
    <name type="scientific">Oceaniferula spumae</name>
    <dbReference type="NCBI Taxonomy" id="2979115"/>
    <lineage>
        <taxon>Bacteria</taxon>
        <taxon>Pseudomonadati</taxon>
        <taxon>Verrucomicrobiota</taxon>
        <taxon>Verrucomicrobiia</taxon>
        <taxon>Verrucomicrobiales</taxon>
        <taxon>Verrucomicrobiaceae</taxon>
        <taxon>Oceaniferula</taxon>
    </lineage>
</organism>
<feature type="binding site" evidence="9">
    <location>
        <position position="418"/>
    </location>
    <ligand>
        <name>phosphoenolpyruvate</name>
        <dbReference type="ChEBI" id="CHEBI:58702"/>
    </ligand>
</feature>
<dbReference type="InterPro" id="IPR013792">
    <property type="entry name" value="RNA3'P_cycl/enolpyr_Trfase_a/b"/>
</dbReference>
<dbReference type="InterPro" id="IPR001986">
    <property type="entry name" value="Enolpyruvate_Tfrase_dom"/>
</dbReference>
<comment type="catalytic activity">
    <reaction evidence="8">
        <text>3-phosphoshikimate + phosphoenolpyruvate = 5-O-(1-carboxyvinyl)-3-phosphoshikimate + phosphate</text>
        <dbReference type="Rhea" id="RHEA:21256"/>
        <dbReference type="ChEBI" id="CHEBI:43474"/>
        <dbReference type="ChEBI" id="CHEBI:57701"/>
        <dbReference type="ChEBI" id="CHEBI:58702"/>
        <dbReference type="ChEBI" id="CHEBI:145989"/>
        <dbReference type="EC" id="2.5.1.19"/>
    </reaction>
    <physiologicalReaction direction="left-to-right" evidence="8">
        <dbReference type="Rhea" id="RHEA:21257"/>
    </physiologicalReaction>
</comment>
<reference evidence="11" key="1">
    <citation type="submission" date="2024-07" db="EMBL/GenBank/DDBJ databases">
        <title>Complete genome sequence of Verrucomicrobiaceae bacterium NT6N.</title>
        <authorList>
            <person name="Huang C."/>
            <person name="Takami H."/>
            <person name="Hamasaki K."/>
        </authorList>
    </citation>
    <scope>NUCLEOTIDE SEQUENCE</scope>
    <source>
        <strain evidence="11">NT6N</strain>
    </source>
</reference>
<evidence type="ECO:0000313" key="11">
    <source>
        <dbReference type="EMBL" id="BDS05431.1"/>
    </source>
</evidence>
<comment type="subunit">
    <text evidence="9">Monomer.</text>
</comment>
<feature type="binding site" evidence="9">
    <location>
        <position position="45"/>
    </location>
    <ligand>
        <name>3-phosphoshikimate</name>
        <dbReference type="ChEBI" id="CHEBI:145989"/>
    </ligand>
</feature>
<feature type="binding site" evidence="9">
    <location>
        <position position="151"/>
    </location>
    <ligand>
        <name>phosphoenolpyruvate</name>
        <dbReference type="ChEBI" id="CHEBI:58702"/>
    </ligand>
</feature>
<feature type="binding site" evidence="9">
    <location>
        <position position="199"/>
    </location>
    <ligand>
        <name>3-phosphoshikimate</name>
        <dbReference type="ChEBI" id="CHEBI:145989"/>
    </ligand>
</feature>
<dbReference type="PANTHER" id="PTHR21090">
    <property type="entry name" value="AROM/DEHYDROQUINATE SYNTHASE"/>
    <property type="match status" value="1"/>
</dbReference>
<dbReference type="PROSITE" id="PS00885">
    <property type="entry name" value="EPSP_SYNTHASE_2"/>
    <property type="match status" value="1"/>
</dbReference>
<evidence type="ECO:0000256" key="1">
    <source>
        <dbReference type="ARBA" id="ARBA00002174"/>
    </source>
</evidence>
<dbReference type="GO" id="GO:0008652">
    <property type="term" value="P:amino acid biosynthetic process"/>
    <property type="evidence" value="ECO:0007669"/>
    <property type="project" value="UniProtKB-KW"/>
</dbReference>
<evidence type="ECO:0000256" key="5">
    <source>
        <dbReference type="ARBA" id="ARBA00022605"/>
    </source>
</evidence>
<dbReference type="HAMAP" id="MF_00210">
    <property type="entry name" value="EPSP_synth"/>
    <property type="match status" value="1"/>
</dbReference>
<feature type="binding site" evidence="9">
    <location>
        <position position="376"/>
    </location>
    <ligand>
        <name>phosphoenolpyruvate</name>
        <dbReference type="ChEBI" id="CHEBI:58702"/>
    </ligand>
</feature>
<evidence type="ECO:0000256" key="2">
    <source>
        <dbReference type="ARBA" id="ARBA00004811"/>
    </source>
</evidence>
<feature type="active site" description="Proton acceptor" evidence="9">
    <location>
        <position position="345"/>
    </location>
</feature>
<evidence type="ECO:0000256" key="4">
    <source>
        <dbReference type="ARBA" id="ARBA00022490"/>
    </source>
</evidence>
<comment type="pathway">
    <text evidence="2 9">Metabolic intermediate biosynthesis; chorismate biosynthesis; chorismate from D-erythrose 4-phosphate and phosphoenolpyruvate: step 6/7.</text>
</comment>
<dbReference type="AlphaFoldDB" id="A0AAT9FHG9"/>
<protein>
    <recommendedName>
        <fullName evidence="9">3-phosphoshikimate 1-carboxyvinyltransferase</fullName>
        <ecNumber evidence="9">2.5.1.19</ecNumber>
    </recommendedName>
    <alternativeName>
        <fullName evidence="9">5-enolpyruvylshikimate-3-phosphate synthase</fullName>
        <shortName evidence="9">EPSP synthase</shortName>
        <shortName evidence="9">EPSPS</shortName>
    </alternativeName>
</protein>
<evidence type="ECO:0000256" key="6">
    <source>
        <dbReference type="ARBA" id="ARBA00022679"/>
    </source>
</evidence>
<dbReference type="SUPFAM" id="SSF55205">
    <property type="entry name" value="EPT/RTPC-like"/>
    <property type="match status" value="1"/>
</dbReference>
<evidence type="ECO:0000256" key="3">
    <source>
        <dbReference type="ARBA" id="ARBA00009948"/>
    </source>
</evidence>
<dbReference type="InterPro" id="IPR023193">
    <property type="entry name" value="EPSP_synthase_CS"/>
</dbReference>
<proteinExistence type="inferred from homology"/>
<sequence length="463" mass="49596">MVTPPIDQTCTVSLQDQTHINIIMSSIKVKPIKDLWAEFEVPGDKSISHRAAILAGLSNGPCQIDNYLPSEDCLCTLNAMSSLGVDYEVLEAMEGYGPTSLIIQGKKMELTAPDDEVDCGNSGTGMRLLAGLLAAQPFESVLTGDASLCSRPMGRIITPLEQMGASIKPMGDKPGCAPLKITGNKLNEITYQMPVASAQVKSAILLAGLFTEGKTTVVQPNVTRDHTERMLAYFQIRSVRDGDHISVYGGQVPESRDFRIPGDISSAAFWIVAAAALPGAHLLIKNVGLNPTRTALLDVLIRMGAQIKDVVLSEEYGEPYGNIEITGQSLHGTEIKPEEVPNLIDEVPVLAVAGALAQGKMIIRNAKELRVKESDRISTVADNLRAMGAEVDEFEDGMEIHGGKPLHGETLDSYGDHRIAMAFAIAGLHAQGETVITNTDCINTSYPGFINHLAAIKAGKSPK</sequence>
<feature type="domain" description="Enolpyruvate transferase" evidence="10">
    <location>
        <begin position="29"/>
        <end position="453"/>
    </location>
</feature>
<dbReference type="InterPro" id="IPR006264">
    <property type="entry name" value="EPSP_synthase"/>
</dbReference>
<dbReference type="GO" id="GO:0009073">
    <property type="term" value="P:aromatic amino acid family biosynthetic process"/>
    <property type="evidence" value="ECO:0007669"/>
    <property type="project" value="UniProtKB-KW"/>
</dbReference>
<feature type="binding site" evidence="9">
    <location>
        <position position="199"/>
    </location>
    <ligand>
        <name>phosphoenolpyruvate</name>
        <dbReference type="ChEBI" id="CHEBI:58702"/>
    </ligand>
</feature>
<keyword evidence="4 9" id="KW-0963">Cytoplasm</keyword>
<evidence type="ECO:0000256" key="8">
    <source>
        <dbReference type="ARBA" id="ARBA00044633"/>
    </source>
</evidence>
<dbReference type="PROSITE" id="PS00104">
    <property type="entry name" value="EPSP_SYNTHASE_1"/>
    <property type="match status" value="1"/>
</dbReference>
<keyword evidence="7 9" id="KW-0057">Aromatic amino acid biosynthesis</keyword>
<dbReference type="PANTHER" id="PTHR21090:SF5">
    <property type="entry name" value="PENTAFUNCTIONAL AROM POLYPEPTIDE"/>
    <property type="match status" value="1"/>
</dbReference>
<comment type="subcellular location">
    <subcellularLocation>
        <location evidence="9">Cytoplasm</location>
    </subcellularLocation>
</comment>
<dbReference type="EMBL" id="AP026866">
    <property type="protein sequence ID" value="BDS05431.1"/>
    <property type="molecule type" value="Genomic_DNA"/>
</dbReference>
<dbReference type="CDD" id="cd01556">
    <property type="entry name" value="EPSP_synthase"/>
    <property type="match status" value="1"/>
</dbReference>
<feature type="binding site" evidence="9">
    <location>
        <position position="197"/>
    </location>
    <ligand>
        <name>3-phosphoshikimate</name>
        <dbReference type="ChEBI" id="CHEBI:145989"/>
    </ligand>
</feature>
<dbReference type="GO" id="GO:0005737">
    <property type="term" value="C:cytoplasm"/>
    <property type="evidence" value="ECO:0007669"/>
    <property type="project" value="UniProtKB-SubCell"/>
</dbReference>
<accession>A0AAT9FHG9</accession>
<dbReference type="PIRSF" id="PIRSF000505">
    <property type="entry name" value="EPSPS"/>
    <property type="match status" value="1"/>
</dbReference>
<dbReference type="GO" id="GO:0003866">
    <property type="term" value="F:3-phosphoshikimate 1-carboxyvinyltransferase activity"/>
    <property type="evidence" value="ECO:0007669"/>
    <property type="project" value="UniProtKB-UniRule"/>
</dbReference>
<dbReference type="FunFam" id="3.65.10.10:FF:000005">
    <property type="entry name" value="3-phosphoshikimate 1-carboxyvinyltransferase"/>
    <property type="match status" value="1"/>
</dbReference>
<dbReference type="Pfam" id="PF00275">
    <property type="entry name" value="EPSP_synthase"/>
    <property type="match status" value="1"/>
</dbReference>
<dbReference type="Gene3D" id="3.65.10.10">
    <property type="entry name" value="Enolpyruvate transferase domain"/>
    <property type="match status" value="2"/>
</dbReference>
<keyword evidence="6 9" id="KW-0808">Transferase</keyword>
<feature type="binding site" evidence="9">
    <location>
        <position position="46"/>
    </location>
    <ligand>
        <name>3-phosphoshikimate</name>
        <dbReference type="ChEBI" id="CHEBI:145989"/>
    </ligand>
</feature>
<comment type="similarity">
    <text evidence="3 9">Belongs to the EPSP synthase family.</text>
</comment>
<feature type="binding site" evidence="9">
    <location>
        <position position="45"/>
    </location>
    <ligand>
        <name>phosphoenolpyruvate</name>
        <dbReference type="ChEBI" id="CHEBI:58702"/>
    </ligand>
</feature>
<dbReference type="InterPro" id="IPR036968">
    <property type="entry name" value="Enolpyruvate_Tfrase_sf"/>
</dbReference>
<feature type="binding site" evidence="9">
    <location>
        <position position="50"/>
    </location>
    <ligand>
        <name>3-phosphoshikimate</name>
        <dbReference type="ChEBI" id="CHEBI:145989"/>
    </ligand>
</feature>
<name>A0AAT9FHG9_9BACT</name>
<dbReference type="KEGG" id="osu:NT6N_04710"/>
<dbReference type="NCBIfam" id="TIGR01356">
    <property type="entry name" value="aroA"/>
    <property type="match status" value="1"/>
</dbReference>